<dbReference type="AlphaFoldDB" id="A0A9W6U275"/>
<feature type="region of interest" description="Disordered" evidence="1">
    <location>
        <begin position="1"/>
        <end position="53"/>
    </location>
</feature>
<dbReference type="SUPFAM" id="SSF46689">
    <property type="entry name" value="Homeodomain-like"/>
    <property type="match status" value="2"/>
</dbReference>
<sequence>MVLLAPDAAVTAPTTSATSTASGDSTAAETTSSIALGTEKEASASPNGPSRLSDELLRQVMKQRGTRNGRLLQEALASSPYNLKVSYEVVRRHVKKLLDEEAHDPTDLDNSREADILSAAQVEKEKTIEDANEEKKSGDEEGKKEEKKARDHAEVARDLDMLADTVRSIVTDVVGSVEFSGDEENNARGSEDVDKDVPSTKTSTTTGEINVDTTTKSTPESGFFQKDDKPGDGNCSTDGNLDAVLPDAGEVFEKETELVGAPKADNCDGSLTRSASKSGAPQQKTRKQKRAEYSEETRALCVRRHETEGASYASIAKELGIPHDTVRAIVRKAKRTGSVSSAPRSGRPRKTSGIVDKVILETVKANKQCSAKAIQEELLRVFGVKISPETVRRRVLDHTKKRMHTTSEGSGEGPMRLSSGETNSTVQTTRLVVPSQVIPEPVESSAADTSVPDSVSFQDLLHEERQSVSDTIQSACTTITTTQTQFAMDTTGAPPPVIVAENALGSSTMELPVQVTAVAQPDEGSHPSKRPRRTEYSVETREQCVALHAQGQGYRRIGKALNMPHTTVRAIVGKAQRTGSVLPAKRSGRPRKTDAIVDKVILQAVKTNEKSSARIIKEQLLEVYGIRVSCETIRRRVKDQNRQCEASPATTTIPETLSYGGASSAALNRQQSLHGPETLVAAMSDSQVLQSANLIAFDENGVHL</sequence>
<feature type="region of interest" description="Disordered" evidence="1">
    <location>
        <begin position="120"/>
        <end position="153"/>
    </location>
</feature>
<dbReference type="PANTHER" id="PTHR46068">
    <property type="entry name" value="PROTEIN CBG27172"/>
    <property type="match status" value="1"/>
</dbReference>
<dbReference type="Gene3D" id="1.10.10.10">
    <property type="entry name" value="Winged helix-like DNA-binding domain superfamily/Winged helix DNA-binding domain"/>
    <property type="match status" value="2"/>
</dbReference>
<evidence type="ECO:0000313" key="3">
    <source>
        <dbReference type="EMBL" id="GMF24930.1"/>
    </source>
</evidence>
<dbReference type="Proteomes" id="UP001165083">
    <property type="component" value="Unassembled WGS sequence"/>
</dbReference>
<dbReference type="Pfam" id="PF25787">
    <property type="entry name" value="HTH_SB"/>
    <property type="match status" value="1"/>
</dbReference>
<feature type="region of interest" description="Disordered" evidence="1">
    <location>
        <begin position="519"/>
        <end position="538"/>
    </location>
</feature>
<dbReference type="EMBL" id="BSXW01000536">
    <property type="protein sequence ID" value="GMF24930.1"/>
    <property type="molecule type" value="Genomic_DNA"/>
</dbReference>
<feature type="compositionally biased region" description="Basic and acidic residues" evidence="1">
    <location>
        <begin position="122"/>
        <end position="153"/>
    </location>
</feature>
<keyword evidence="4" id="KW-1185">Reference proteome</keyword>
<feature type="compositionally biased region" description="Polar residues" evidence="1">
    <location>
        <begin position="199"/>
        <end position="220"/>
    </location>
</feature>
<gene>
    <name evidence="3" type="ORF">Plil01_001025200</name>
</gene>
<dbReference type="InterPro" id="IPR009057">
    <property type="entry name" value="Homeodomain-like_sf"/>
</dbReference>
<protein>
    <submittedName>
        <fullName evidence="3">Unnamed protein product</fullName>
    </submittedName>
</protein>
<feature type="domain" description="Sleeping Beauty transposase HTH" evidence="2">
    <location>
        <begin position="535"/>
        <end position="580"/>
    </location>
</feature>
<dbReference type="InterPro" id="IPR036388">
    <property type="entry name" value="WH-like_DNA-bd_sf"/>
</dbReference>
<evidence type="ECO:0000259" key="2">
    <source>
        <dbReference type="Pfam" id="PF25787"/>
    </source>
</evidence>
<feature type="region of interest" description="Disordered" evidence="1">
    <location>
        <begin position="400"/>
        <end position="424"/>
    </location>
</feature>
<dbReference type="OrthoDB" id="167697at2759"/>
<feature type="compositionally biased region" description="Basic and acidic residues" evidence="1">
    <location>
        <begin position="185"/>
        <end position="198"/>
    </location>
</feature>
<reference evidence="3" key="1">
    <citation type="submission" date="2023-04" db="EMBL/GenBank/DDBJ databases">
        <title>Phytophthora lilii NBRC 32176.</title>
        <authorList>
            <person name="Ichikawa N."/>
            <person name="Sato H."/>
            <person name="Tonouchi N."/>
        </authorList>
    </citation>
    <scope>NUCLEOTIDE SEQUENCE</scope>
    <source>
        <strain evidence="3">NBRC 32176</strain>
    </source>
</reference>
<evidence type="ECO:0000256" key="1">
    <source>
        <dbReference type="SAM" id="MobiDB-lite"/>
    </source>
</evidence>
<organism evidence="3 4">
    <name type="scientific">Phytophthora lilii</name>
    <dbReference type="NCBI Taxonomy" id="2077276"/>
    <lineage>
        <taxon>Eukaryota</taxon>
        <taxon>Sar</taxon>
        <taxon>Stramenopiles</taxon>
        <taxon>Oomycota</taxon>
        <taxon>Peronosporomycetes</taxon>
        <taxon>Peronosporales</taxon>
        <taxon>Peronosporaceae</taxon>
        <taxon>Phytophthora</taxon>
    </lineage>
</organism>
<comment type="caution">
    <text evidence="3">The sequence shown here is derived from an EMBL/GenBank/DDBJ whole genome shotgun (WGS) entry which is preliminary data.</text>
</comment>
<accession>A0A9W6U275</accession>
<dbReference type="Pfam" id="PF13565">
    <property type="entry name" value="HTH_32"/>
    <property type="match status" value="1"/>
</dbReference>
<feature type="region of interest" description="Disordered" evidence="1">
    <location>
        <begin position="258"/>
        <end position="295"/>
    </location>
</feature>
<evidence type="ECO:0000313" key="4">
    <source>
        <dbReference type="Proteomes" id="UP001165083"/>
    </source>
</evidence>
<proteinExistence type="predicted"/>
<feature type="compositionally biased region" description="Polar residues" evidence="1">
    <location>
        <begin position="269"/>
        <end position="283"/>
    </location>
</feature>
<dbReference type="PANTHER" id="PTHR46068:SF1">
    <property type="entry name" value="TRANSPOSASE IS30-LIKE HTH DOMAIN-CONTAINING PROTEIN"/>
    <property type="match status" value="1"/>
</dbReference>
<name>A0A9W6U275_9STRA</name>
<feature type="compositionally biased region" description="Low complexity" evidence="1">
    <location>
        <begin position="1"/>
        <end position="33"/>
    </location>
</feature>
<dbReference type="InterPro" id="IPR057667">
    <property type="entry name" value="HTH_SB"/>
</dbReference>
<feature type="region of interest" description="Disordered" evidence="1">
    <location>
        <begin position="180"/>
        <end position="236"/>
    </location>
</feature>